<sequence length="455" mass="53072">MSWNHKIIHKAIIVLFVLLAFYLIGCTTYSLPSKSKVIVAKEDLSTYNPKNFSEEAQKKKRQKLKNEDELIIKAIFLEEEGAYKQSHQFYALLYELTKKEEYLLKELNTAHQAGIISKNLNNLKAYTQKYPKNLQAQRLLLSFYLKNQEYDKAKEIGNNLTKTSVQPVDFELAANPYIFTGDYETSLAYLKQAYTKTSNEDILLKIVTIQINYLHKINDAIESLEMHRQTVGCSEKICLQLLGIYASKSELSKLIPLYKELYTSTKKEIYIEKVIESYLLNQDLNAAIDYLEKTNSKHSLLYSLYMEQKSYLKANKLTRILLKKSKNPRWYAEFAISLYESLPNKNNKVQLEKVIDNFEQAFNNGEKSPVYLNYYGYTLIDNDLDIPKGLKIIEEALVQEPENTYFLDSLAWGYYKLNNCEKAYPNMKKVVEVEGLNEKEIIEHWDAIHKKCKEK</sequence>
<accession>A0A6S6TGU0</accession>
<feature type="transmembrane region" description="Helical" evidence="1">
    <location>
        <begin position="12"/>
        <end position="31"/>
    </location>
</feature>
<keyword evidence="1" id="KW-1133">Transmembrane helix</keyword>
<dbReference type="Gene3D" id="1.25.40.10">
    <property type="entry name" value="Tetratricopeptide repeat domain"/>
    <property type="match status" value="1"/>
</dbReference>
<keyword evidence="1" id="KW-0812">Transmembrane</keyword>
<reference evidence="2" key="1">
    <citation type="submission" date="2020-01" db="EMBL/GenBank/DDBJ databases">
        <authorList>
            <person name="Meier V. D."/>
            <person name="Meier V D."/>
        </authorList>
    </citation>
    <scope>NUCLEOTIDE SEQUENCE</scope>
    <source>
        <strain evidence="2">HLG_WM_MAG_05</strain>
    </source>
</reference>
<protein>
    <submittedName>
        <fullName evidence="2">Uncharacterized protein</fullName>
    </submittedName>
</protein>
<organism evidence="2">
    <name type="scientific">uncultured Sulfurovum sp</name>
    <dbReference type="NCBI Taxonomy" id="269237"/>
    <lineage>
        <taxon>Bacteria</taxon>
        <taxon>Pseudomonadati</taxon>
        <taxon>Campylobacterota</taxon>
        <taxon>Epsilonproteobacteria</taxon>
        <taxon>Campylobacterales</taxon>
        <taxon>Sulfurovaceae</taxon>
        <taxon>Sulfurovum</taxon>
        <taxon>environmental samples</taxon>
    </lineage>
</organism>
<proteinExistence type="predicted"/>
<dbReference type="EMBL" id="CACVAU010000064">
    <property type="protein sequence ID" value="CAA6822311.1"/>
    <property type="molecule type" value="Genomic_DNA"/>
</dbReference>
<dbReference type="AlphaFoldDB" id="A0A6S6TGU0"/>
<dbReference type="SUPFAM" id="SSF48452">
    <property type="entry name" value="TPR-like"/>
    <property type="match status" value="1"/>
</dbReference>
<name>A0A6S6TGU0_9BACT</name>
<evidence type="ECO:0000256" key="1">
    <source>
        <dbReference type="SAM" id="Phobius"/>
    </source>
</evidence>
<evidence type="ECO:0000313" key="2">
    <source>
        <dbReference type="EMBL" id="CAA6822311.1"/>
    </source>
</evidence>
<gene>
    <name evidence="2" type="ORF">HELGO_WM5684</name>
</gene>
<keyword evidence="1" id="KW-0472">Membrane</keyword>
<dbReference type="InterPro" id="IPR011990">
    <property type="entry name" value="TPR-like_helical_dom_sf"/>
</dbReference>